<protein>
    <recommendedName>
        <fullName evidence="4">Transposase</fullName>
    </recommendedName>
</protein>
<evidence type="ECO:0000313" key="3">
    <source>
        <dbReference type="Proteomes" id="UP000190092"/>
    </source>
</evidence>
<dbReference type="EMBL" id="FUWJ01000015">
    <property type="protein sequence ID" value="SKA38293.1"/>
    <property type="molecule type" value="Genomic_DNA"/>
</dbReference>
<feature type="non-terminal residue" evidence="1">
    <location>
        <position position="49"/>
    </location>
</feature>
<reference evidence="1" key="2">
    <citation type="submission" date="2017-02" db="EMBL/GenBank/DDBJ databases">
        <authorList>
            <person name="Peterson S.W."/>
        </authorList>
    </citation>
    <scope>NUCLEOTIDE SEQUENCE [LARGE SCALE GENOMIC DNA]</scope>
    <source>
        <strain evidence="1">ATCC 27094</strain>
    </source>
</reference>
<evidence type="ECO:0008006" key="4">
    <source>
        <dbReference type="Google" id="ProtNLM"/>
    </source>
</evidence>
<evidence type="ECO:0000313" key="1">
    <source>
        <dbReference type="EMBL" id="SKA38293.1"/>
    </source>
</evidence>
<name>A0A1T4TCZ5_9HYPH</name>
<reference evidence="3" key="1">
    <citation type="submission" date="2017-02" db="EMBL/GenBank/DDBJ databases">
        <authorList>
            <person name="Varghese N."/>
            <person name="Submissions S."/>
        </authorList>
    </citation>
    <scope>NUCLEOTIDE SEQUENCE [LARGE SCALE GENOMIC DNA]</scope>
    <source>
        <strain evidence="3">ATCC 27094</strain>
    </source>
</reference>
<dbReference type="OrthoDB" id="8261795at2"/>
<dbReference type="AlphaFoldDB" id="A0A1T4TCZ5"/>
<organism evidence="1 3">
    <name type="scientific">Enhydrobacter aerosaccus</name>
    <dbReference type="NCBI Taxonomy" id="225324"/>
    <lineage>
        <taxon>Bacteria</taxon>
        <taxon>Pseudomonadati</taxon>
        <taxon>Pseudomonadota</taxon>
        <taxon>Alphaproteobacteria</taxon>
        <taxon>Hyphomicrobiales</taxon>
        <taxon>Enhydrobacter</taxon>
    </lineage>
</organism>
<gene>
    <name evidence="1" type="ORF">SAMN02745126_06040</name>
    <name evidence="2" type="ORF">SAMN02745126_06329</name>
</gene>
<accession>A0A1T4TCZ5</accession>
<proteinExistence type="predicted"/>
<dbReference type="EMBL" id="FUWJ01000018">
    <property type="protein sequence ID" value="SKA40159.1"/>
    <property type="molecule type" value="Genomic_DNA"/>
</dbReference>
<evidence type="ECO:0000313" key="2">
    <source>
        <dbReference type="EMBL" id="SKA40159.1"/>
    </source>
</evidence>
<keyword evidence="3" id="KW-1185">Reference proteome</keyword>
<dbReference type="Proteomes" id="UP000190092">
    <property type="component" value="Unassembled WGS sequence"/>
</dbReference>
<sequence>MEQVSVGIDVAKDRLDVHVRPSGEAFTVSRDHEGLSALTDRLKALAPSL</sequence>